<name>A0A1Y3PI94_9BACI</name>
<proteinExistence type="predicted"/>
<dbReference type="AlphaFoldDB" id="A0A1Y3PI94"/>
<feature type="transmembrane region" description="Helical" evidence="1">
    <location>
        <begin position="6"/>
        <end position="26"/>
    </location>
</feature>
<dbReference type="Proteomes" id="UP000196475">
    <property type="component" value="Unassembled WGS sequence"/>
</dbReference>
<keyword evidence="1" id="KW-0472">Membrane</keyword>
<reference evidence="3" key="1">
    <citation type="submission" date="2016-06" db="EMBL/GenBank/DDBJ databases">
        <authorList>
            <person name="Nascimento L."/>
            <person name="Pereira R.V."/>
            <person name="Martins L.F."/>
            <person name="Quaggio R.B."/>
            <person name="Silva A.M."/>
            <person name="Setubal J.C."/>
        </authorList>
    </citation>
    <scope>NUCLEOTIDE SEQUENCE [LARGE SCALE GENOMIC DNA]</scope>
</reference>
<sequence>MFQFISQWFQTLILVMILASLIEMLLPSRSMERYIRIVLSLTILMAILGPVFNVLNSRWGDEQWFLDWYSRNGLASVESGGIRQEAGRIQKIQQQQAIQLMEQGLREGIAREVEARFPVAVDHVSVKVEETDLEEKSAAIRSIEIRGRIGEPAWTPVRAESAMQPVQIQISETFSEDIRSHPSNSSSSAASREVERKLKEWLAGNYQLDADHIFISLDG</sequence>
<gene>
    <name evidence="2" type="ORF">BAA01_07710</name>
</gene>
<accession>A0A1Y3PI94</accession>
<dbReference type="InterPro" id="IPR014245">
    <property type="entry name" value="Spore_III_AF"/>
</dbReference>
<keyword evidence="1" id="KW-0812">Transmembrane</keyword>
<keyword evidence="1" id="KW-1133">Transmembrane helix</keyword>
<evidence type="ECO:0000313" key="3">
    <source>
        <dbReference type="Proteomes" id="UP000196475"/>
    </source>
</evidence>
<dbReference type="EMBL" id="LZRT01000120">
    <property type="protein sequence ID" value="OUM84808.1"/>
    <property type="molecule type" value="Genomic_DNA"/>
</dbReference>
<dbReference type="Pfam" id="PF09581">
    <property type="entry name" value="Spore_III_AF"/>
    <property type="match status" value="1"/>
</dbReference>
<protein>
    <recommendedName>
        <fullName evidence="4">Stage III sporulation protein AF</fullName>
    </recommendedName>
</protein>
<feature type="transmembrane region" description="Helical" evidence="1">
    <location>
        <begin position="38"/>
        <end position="55"/>
    </location>
</feature>
<evidence type="ECO:0008006" key="4">
    <source>
        <dbReference type="Google" id="ProtNLM"/>
    </source>
</evidence>
<comment type="caution">
    <text evidence="2">The sequence shown here is derived from an EMBL/GenBank/DDBJ whole genome shotgun (WGS) entry which is preliminary data.</text>
</comment>
<evidence type="ECO:0000313" key="2">
    <source>
        <dbReference type="EMBL" id="OUM84808.1"/>
    </source>
</evidence>
<evidence type="ECO:0000256" key="1">
    <source>
        <dbReference type="SAM" id="Phobius"/>
    </source>
</evidence>
<organism evidence="2 3">
    <name type="scientific">Bacillus thermozeamaize</name>
    <dbReference type="NCBI Taxonomy" id="230954"/>
    <lineage>
        <taxon>Bacteria</taxon>
        <taxon>Bacillati</taxon>
        <taxon>Bacillota</taxon>
        <taxon>Bacilli</taxon>
        <taxon>Bacillales</taxon>
        <taxon>Bacillaceae</taxon>
        <taxon>Bacillus</taxon>
    </lineage>
</organism>